<feature type="signal peptide" evidence="2">
    <location>
        <begin position="1"/>
        <end position="23"/>
    </location>
</feature>
<evidence type="ECO:0000256" key="2">
    <source>
        <dbReference type="SAM" id="SignalP"/>
    </source>
</evidence>
<organism evidence="3 4">
    <name type="scientific">Paludisphaera mucosa</name>
    <dbReference type="NCBI Taxonomy" id="3030827"/>
    <lineage>
        <taxon>Bacteria</taxon>
        <taxon>Pseudomonadati</taxon>
        <taxon>Planctomycetota</taxon>
        <taxon>Planctomycetia</taxon>
        <taxon>Isosphaerales</taxon>
        <taxon>Isosphaeraceae</taxon>
        <taxon>Paludisphaera</taxon>
    </lineage>
</organism>
<evidence type="ECO:0008006" key="5">
    <source>
        <dbReference type="Google" id="ProtNLM"/>
    </source>
</evidence>
<dbReference type="Proteomes" id="UP001216907">
    <property type="component" value="Unassembled WGS sequence"/>
</dbReference>
<protein>
    <recommendedName>
        <fullName evidence="5">Lipoprotein</fullName>
    </recommendedName>
</protein>
<keyword evidence="4" id="KW-1185">Reference proteome</keyword>
<comment type="caution">
    <text evidence="3">The sequence shown here is derived from an EMBL/GenBank/DDBJ whole genome shotgun (WGS) entry which is preliminary data.</text>
</comment>
<accession>A0ABT6FBD7</accession>
<feature type="region of interest" description="Disordered" evidence="1">
    <location>
        <begin position="21"/>
        <end position="40"/>
    </location>
</feature>
<proteinExistence type="predicted"/>
<evidence type="ECO:0000313" key="3">
    <source>
        <dbReference type="EMBL" id="MDG3004865.1"/>
    </source>
</evidence>
<evidence type="ECO:0000256" key="1">
    <source>
        <dbReference type="SAM" id="MobiDB-lite"/>
    </source>
</evidence>
<sequence length="138" mass="14067">MTRFIAGCLVCLGLAATPGCGSGAPSTDDPGTPAPHKGSVIPLPGGGFLEVVKTEAASPRAPVEKEGAFYFLKDMETPMSPAPKAATLAVGKKKIELQVDGEALVTPPGPPIFPKGGLDGVLAVEIDNQPRNIPLGIR</sequence>
<reference evidence="3 4" key="1">
    <citation type="submission" date="2023-03" db="EMBL/GenBank/DDBJ databases">
        <title>Paludisphaera mucosa sp. nov. a novel planctomycete from northern fen.</title>
        <authorList>
            <person name="Ivanova A."/>
        </authorList>
    </citation>
    <scope>NUCLEOTIDE SEQUENCE [LARGE SCALE GENOMIC DNA]</scope>
    <source>
        <strain evidence="3 4">Pla2</strain>
    </source>
</reference>
<gene>
    <name evidence="3" type="ORF">PZE19_13850</name>
</gene>
<dbReference type="EMBL" id="JARRAG010000002">
    <property type="protein sequence ID" value="MDG3004865.1"/>
    <property type="molecule type" value="Genomic_DNA"/>
</dbReference>
<keyword evidence="2" id="KW-0732">Signal</keyword>
<name>A0ABT6FBD7_9BACT</name>
<feature type="chain" id="PRO_5047256089" description="Lipoprotein" evidence="2">
    <location>
        <begin position="24"/>
        <end position="138"/>
    </location>
</feature>
<dbReference type="RefSeq" id="WP_277861216.1">
    <property type="nucleotide sequence ID" value="NZ_JARRAG010000002.1"/>
</dbReference>
<evidence type="ECO:0000313" key="4">
    <source>
        <dbReference type="Proteomes" id="UP001216907"/>
    </source>
</evidence>